<evidence type="ECO:0000256" key="12">
    <source>
        <dbReference type="NCBIfam" id="TIGR00036"/>
    </source>
</evidence>
<comment type="similarity">
    <text evidence="1">Belongs to the DapB family.</text>
</comment>
<dbReference type="PATRIC" id="fig|186479.3.peg.7441"/>
<keyword evidence="3" id="KW-0521">NADP</keyword>
<dbReference type="PANTHER" id="PTHR20836">
    <property type="entry name" value="DIHYDRODIPICOLINATE REDUCTASE"/>
    <property type="match status" value="1"/>
</dbReference>
<dbReference type="EC" id="1.17.1.8" evidence="9 12"/>
<organism evidence="15 16">
    <name type="scientific">Kouleothrix aurantiaca</name>
    <dbReference type="NCBI Taxonomy" id="186479"/>
    <lineage>
        <taxon>Bacteria</taxon>
        <taxon>Bacillati</taxon>
        <taxon>Chloroflexota</taxon>
        <taxon>Chloroflexia</taxon>
        <taxon>Chloroflexales</taxon>
        <taxon>Roseiflexineae</taxon>
        <taxon>Roseiflexaceae</taxon>
        <taxon>Kouleothrix</taxon>
    </lineage>
</organism>
<dbReference type="GO" id="GO:0005829">
    <property type="term" value="C:cytosol"/>
    <property type="evidence" value="ECO:0007669"/>
    <property type="project" value="TreeGrafter"/>
</dbReference>
<evidence type="ECO:0000256" key="6">
    <source>
        <dbReference type="ARBA" id="ARBA00023027"/>
    </source>
</evidence>
<dbReference type="SUPFAM" id="SSF51735">
    <property type="entry name" value="NAD(P)-binding Rossmann-fold domains"/>
    <property type="match status" value="1"/>
</dbReference>
<dbReference type="InterPro" id="IPR036291">
    <property type="entry name" value="NAD(P)-bd_dom_sf"/>
</dbReference>
<dbReference type="GO" id="GO:0008839">
    <property type="term" value="F:4-hydroxy-tetrahydrodipicolinate reductase"/>
    <property type="evidence" value="ECO:0007669"/>
    <property type="project" value="UniProtKB-UniRule"/>
</dbReference>
<evidence type="ECO:0000256" key="11">
    <source>
        <dbReference type="ARBA" id="ARBA00049396"/>
    </source>
</evidence>
<comment type="caution">
    <text evidence="15">The sequence shown here is derived from an EMBL/GenBank/DDBJ whole genome shotgun (WGS) entry which is preliminary data.</text>
</comment>
<dbReference type="InterPro" id="IPR000846">
    <property type="entry name" value="DapB_N"/>
</dbReference>
<evidence type="ECO:0000256" key="10">
    <source>
        <dbReference type="ARBA" id="ARBA00049080"/>
    </source>
</evidence>
<keyword evidence="6" id="KW-0520">NAD</keyword>
<dbReference type="Gene3D" id="3.40.50.720">
    <property type="entry name" value="NAD(P)-binding Rossmann-like Domain"/>
    <property type="match status" value="1"/>
</dbReference>
<dbReference type="Proteomes" id="UP000050509">
    <property type="component" value="Unassembled WGS sequence"/>
</dbReference>
<sequence length="268" mass="27984">MSIRVCLAGATGWAGSALARAIAEAEDIALVAAVGRTQAGRTLGDVLGEPRLGAPIYATAAEALAAQPCDVFFEYTKPDVAKANILAALGQGAHVVVGTSGLSDADYAAIASAAEQQGRAVLAVGNFALTVVMLQKFAEMAAKYIPQWEIIDYAYDGKRDAPSGTVRELAARLGKVRDSELTVPLENTQGVAETRGARMSGSQVHALRLPSYTISTEIIFGMPDQRLSIRHDSGSSAEPYVDGALLAIRKVGTLSGLRRGLDTVLDLG</sequence>
<dbReference type="NCBIfam" id="TIGR00036">
    <property type="entry name" value="dapB"/>
    <property type="match status" value="1"/>
</dbReference>
<evidence type="ECO:0000256" key="1">
    <source>
        <dbReference type="ARBA" id="ARBA00006642"/>
    </source>
</evidence>
<protein>
    <recommendedName>
        <fullName evidence="9 12">4-hydroxy-tetrahydrodipicolinate reductase</fullName>
        <ecNumber evidence="9 12">1.17.1.8</ecNumber>
    </recommendedName>
</protein>
<keyword evidence="7" id="KW-0457">Lysine biosynthesis</keyword>
<dbReference type="AlphaFoldDB" id="A0A0P9DI12"/>
<evidence type="ECO:0000259" key="14">
    <source>
        <dbReference type="Pfam" id="PF05173"/>
    </source>
</evidence>
<dbReference type="GO" id="GO:0009089">
    <property type="term" value="P:lysine biosynthetic process via diaminopimelate"/>
    <property type="evidence" value="ECO:0007669"/>
    <property type="project" value="UniProtKB-UniRule"/>
</dbReference>
<evidence type="ECO:0000256" key="4">
    <source>
        <dbReference type="ARBA" id="ARBA00022915"/>
    </source>
</evidence>
<dbReference type="InterPro" id="IPR022663">
    <property type="entry name" value="DapB_C"/>
</dbReference>
<dbReference type="InterPro" id="IPR023940">
    <property type="entry name" value="DHDPR_bac"/>
</dbReference>
<reference evidence="15 16" key="1">
    <citation type="submission" date="2015-09" db="EMBL/GenBank/DDBJ databases">
        <title>Draft genome sequence of Kouleothrix aurantiaca JCM 19913.</title>
        <authorList>
            <person name="Hemp J."/>
        </authorList>
    </citation>
    <scope>NUCLEOTIDE SEQUENCE [LARGE SCALE GENOMIC DNA]</scope>
    <source>
        <strain evidence="15 16">COM-B</strain>
    </source>
</reference>
<name>A0A0P9DI12_9CHLR</name>
<evidence type="ECO:0000256" key="2">
    <source>
        <dbReference type="ARBA" id="ARBA00022605"/>
    </source>
</evidence>
<dbReference type="Pfam" id="PF05173">
    <property type="entry name" value="DapB_C"/>
    <property type="match status" value="1"/>
</dbReference>
<evidence type="ECO:0000313" key="15">
    <source>
        <dbReference type="EMBL" id="KPV53034.1"/>
    </source>
</evidence>
<proteinExistence type="inferred from homology"/>
<evidence type="ECO:0000256" key="7">
    <source>
        <dbReference type="ARBA" id="ARBA00023154"/>
    </source>
</evidence>
<keyword evidence="4" id="KW-0220">Diaminopimelate biosynthesis</keyword>
<evidence type="ECO:0000256" key="5">
    <source>
        <dbReference type="ARBA" id="ARBA00023002"/>
    </source>
</evidence>
<comment type="catalytic activity">
    <reaction evidence="11">
        <text>(S)-2,3,4,5-tetrahydrodipicolinate + NAD(+) + H2O = (2S,4S)-4-hydroxy-2,3,4,5-tetrahydrodipicolinate + NADH + H(+)</text>
        <dbReference type="Rhea" id="RHEA:35323"/>
        <dbReference type="ChEBI" id="CHEBI:15377"/>
        <dbReference type="ChEBI" id="CHEBI:15378"/>
        <dbReference type="ChEBI" id="CHEBI:16845"/>
        <dbReference type="ChEBI" id="CHEBI:57540"/>
        <dbReference type="ChEBI" id="CHEBI:57945"/>
        <dbReference type="ChEBI" id="CHEBI:67139"/>
        <dbReference type="EC" id="1.17.1.8"/>
    </reaction>
</comment>
<dbReference type="Pfam" id="PF01113">
    <property type="entry name" value="DapB_N"/>
    <property type="match status" value="1"/>
</dbReference>
<keyword evidence="16" id="KW-1185">Reference proteome</keyword>
<feature type="domain" description="Dihydrodipicolinate reductase C-terminal" evidence="14">
    <location>
        <begin position="131"/>
        <end position="256"/>
    </location>
</feature>
<evidence type="ECO:0000259" key="13">
    <source>
        <dbReference type="Pfam" id="PF01113"/>
    </source>
</evidence>
<keyword evidence="5" id="KW-0560">Oxidoreductase</keyword>
<dbReference type="Gene3D" id="3.30.360.10">
    <property type="entry name" value="Dihydrodipicolinate Reductase, domain 2"/>
    <property type="match status" value="1"/>
</dbReference>
<dbReference type="EMBL" id="LJCR01000359">
    <property type="protein sequence ID" value="KPV53034.1"/>
    <property type="molecule type" value="Genomic_DNA"/>
</dbReference>
<feature type="domain" description="Dihydrodipicolinate reductase N-terminal" evidence="13">
    <location>
        <begin position="3"/>
        <end position="126"/>
    </location>
</feature>
<comment type="catalytic activity">
    <reaction evidence="10">
        <text>(S)-2,3,4,5-tetrahydrodipicolinate + NADP(+) + H2O = (2S,4S)-4-hydroxy-2,3,4,5-tetrahydrodipicolinate + NADPH + H(+)</text>
        <dbReference type="Rhea" id="RHEA:35331"/>
        <dbReference type="ChEBI" id="CHEBI:15377"/>
        <dbReference type="ChEBI" id="CHEBI:15378"/>
        <dbReference type="ChEBI" id="CHEBI:16845"/>
        <dbReference type="ChEBI" id="CHEBI:57783"/>
        <dbReference type="ChEBI" id="CHEBI:58349"/>
        <dbReference type="ChEBI" id="CHEBI:67139"/>
        <dbReference type="EC" id="1.17.1.8"/>
    </reaction>
</comment>
<dbReference type="GO" id="GO:0019877">
    <property type="term" value="P:diaminopimelate biosynthetic process"/>
    <property type="evidence" value="ECO:0007669"/>
    <property type="project" value="UniProtKB-KW"/>
</dbReference>
<gene>
    <name evidence="15" type="ORF">SE17_11975</name>
</gene>
<accession>A0A0P9DI12</accession>
<dbReference type="SUPFAM" id="SSF55347">
    <property type="entry name" value="Glyceraldehyde-3-phosphate dehydrogenase-like, C-terminal domain"/>
    <property type="match status" value="1"/>
</dbReference>
<dbReference type="PIRSF" id="PIRSF000161">
    <property type="entry name" value="DHPR"/>
    <property type="match status" value="1"/>
</dbReference>
<keyword evidence="2" id="KW-0028">Amino-acid biosynthesis</keyword>
<evidence type="ECO:0000313" key="16">
    <source>
        <dbReference type="Proteomes" id="UP000050509"/>
    </source>
</evidence>
<dbReference type="PANTHER" id="PTHR20836:SF0">
    <property type="entry name" value="4-HYDROXY-TETRAHYDRODIPICOLINATE REDUCTASE 1, CHLOROPLASTIC-RELATED"/>
    <property type="match status" value="1"/>
</dbReference>
<dbReference type="CDD" id="cd02274">
    <property type="entry name" value="DHDPR_N"/>
    <property type="match status" value="1"/>
</dbReference>
<comment type="pathway">
    <text evidence="8">Amino-acid biosynthesis; L-lysine biosynthesis via DAP pathway; (S)-tetrahydrodipicolinate from L-aspartate: step 4/4.</text>
</comment>
<evidence type="ECO:0000256" key="8">
    <source>
        <dbReference type="ARBA" id="ARBA00037922"/>
    </source>
</evidence>
<evidence type="ECO:0000256" key="9">
    <source>
        <dbReference type="ARBA" id="ARBA00038983"/>
    </source>
</evidence>
<evidence type="ECO:0000256" key="3">
    <source>
        <dbReference type="ARBA" id="ARBA00022857"/>
    </source>
</evidence>